<dbReference type="EMBL" id="JBHRSL010000010">
    <property type="protein sequence ID" value="MFC3052688.1"/>
    <property type="molecule type" value="Genomic_DNA"/>
</dbReference>
<comment type="caution">
    <text evidence="1">The sequence shown here is derived from an EMBL/GenBank/DDBJ whole genome shotgun (WGS) entry which is preliminary data.</text>
</comment>
<sequence length="170" mass="18618">MNEQATIIDFVSASLHSLEASGRTLLSPTEQEVADDLAVTLDQTLGTMVKELERIASCQQDTPVVEGLDELPPFEAFCVGLKHIGAALLPHMIEVFEQFCSDNAAPKKPFGWILRARADAFVAYLLQLAQVHGLAFDDSLERLGKKEQIALARLGADLRILMQSALEKTL</sequence>
<name>A0ABV7D651_9PROT</name>
<reference evidence="2" key="1">
    <citation type="journal article" date="2019" name="Int. J. Syst. Evol. Microbiol.">
        <title>The Global Catalogue of Microorganisms (GCM) 10K type strain sequencing project: providing services to taxonomists for standard genome sequencing and annotation.</title>
        <authorList>
            <consortium name="The Broad Institute Genomics Platform"/>
            <consortium name="The Broad Institute Genome Sequencing Center for Infectious Disease"/>
            <person name="Wu L."/>
            <person name="Ma J."/>
        </authorList>
    </citation>
    <scope>NUCLEOTIDE SEQUENCE [LARGE SCALE GENOMIC DNA]</scope>
    <source>
        <strain evidence="2">KCTC 62164</strain>
    </source>
</reference>
<proteinExistence type="predicted"/>
<dbReference type="Proteomes" id="UP001595444">
    <property type="component" value="Unassembled WGS sequence"/>
</dbReference>
<protein>
    <submittedName>
        <fullName evidence="1">Uncharacterized protein</fullName>
    </submittedName>
</protein>
<evidence type="ECO:0000313" key="1">
    <source>
        <dbReference type="EMBL" id="MFC3052688.1"/>
    </source>
</evidence>
<dbReference type="RefSeq" id="WP_194213659.1">
    <property type="nucleotide sequence ID" value="NZ_CP061205.1"/>
</dbReference>
<keyword evidence="2" id="KW-1185">Reference proteome</keyword>
<evidence type="ECO:0000313" key="2">
    <source>
        <dbReference type="Proteomes" id="UP001595444"/>
    </source>
</evidence>
<gene>
    <name evidence="1" type="ORF">ACFOKA_12305</name>
</gene>
<organism evidence="1 2">
    <name type="scientific">Kordiimonas pumila</name>
    <dbReference type="NCBI Taxonomy" id="2161677"/>
    <lineage>
        <taxon>Bacteria</taxon>
        <taxon>Pseudomonadati</taxon>
        <taxon>Pseudomonadota</taxon>
        <taxon>Alphaproteobacteria</taxon>
        <taxon>Kordiimonadales</taxon>
        <taxon>Kordiimonadaceae</taxon>
        <taxon>Kordiimonas</taxon>
    </lineage>
</organism>
<accession>A0ABV7D651</accession>